<proteinExistence type="inferred from homology"/>
<dbReference type="InterPro" id="IPR033770">
    <property type="entry name" value="RRP44_S1"/>
</dbReference>
<dbReference type="InterPro" id="IPR029060">
    <property type="entry name" value="PIN-like_dom_sf"/>
</dbReference>
<evidence type="ECO:0000259" key="18">
    <source>
        <dbReference type="PROSITE" id="PS50126"/>
    </source>
</evidence>
<dbReference type="Gene3D" id="2.40.50.140">
    <property type="entry name" value="Nucleic acid-binding proteins"/>
    <property type="match status" value="1"/>
</dbReference>
<dbReference type="Proteomes" id="UP000326924">
    <property type="component" value="Unassembled WGS sequence"/>
</dbReference>
<dbReference type="Gene3D" id="2.40.50.690">
    <property type="match status" value="1"/>
</dbReference>
<evidence type="ECO:0000256" key="9">
    <source>
        <dbReference type="ARBA" id="ARBA00022801"/>
    </source>
</evidence>
<dbReference type="OrthoDB" id="372421at2759"/>
<dbReference type="InterPro" id="IPR050180">
    <property type="entry name" value="RNR_Ribonuclease"/>
</dbReference>
<dbReference type="Pfam" id="PF17849">
    <property type="entry name" value="OB_Dis3"/>
    <property type="match status" value="1"/>
</dbReference>
<dbReference type="GO" id="GO:0006364">
    <property type="term" value="P:rRNA processing"/>
    <property type="evidence" value="ECO:0007669"/>
    <property type="project" value="UniProtKB-KW"/>
</dbReference>
<dbReference type="GO" id="GO:0004519">
    <property type="term" value="F:endonuclease activity"/>
    <property type="evidence" value="ECO:0007669"/>
    <property type="project" value="UniProtKB-KW"/>
</dbReference>
<evidence type="ECO:0000313" key="19">
    <source>
        <dbReference type="EMBL" id="KAA8913130.1"/>
    </source>
</evidence>
<comment type="subcellular location">
    <subcellularLocation>
        <location evidence="2">Cytoplasm</location>
    </subcellularLocation>
    <subcellularLocation>
        <location evidence="3">Nucleus</location>
        <location evidence="3">Nucleolus</location>
    </subcellularLocation>
</comment>
<keyword evidence="7" id="KW-0540">Nuclease</keyword>
<evidence type="ECO:0000256" key="15">
    <source>
        <dbReference type="ARBA" id="ARBA00081547"/>
    </source>
</evidence>
<dbReference type="SUPFAM" id="SSF88723">
    <property type="entry name" value="PIN domain-like"/>
    <property type="match status" value="1"/>
</dbReference>
<dbReference type="EMBL" id="VXIS01000017">
    <property type="protein sequence ID" value="KAA8913130.1"/>
    <property type="molecule type" value="Genomic_DNA"/>
</dbReference>
<dbReference type="FunFam" id="2.40.50.690:FF:000005">
    <property type="entry name" value="Exosome complex exonuclease dis3"/>
    <property type="match status" value="1"/>
</dbReference>
<name>A0A5J5F7K4_9PEZI</name>
<dbReference type="FunFam" id="3.40.50.1010:FF:000010">
    <property type="entry name" value="Exosome complex exonuclease DIS3"/>
    <property type="match status" value="1"/>
</dbReference>
<comment type="caution">
    <text evidence="19">The sequence shown here is derived from an EMBL/GenBank/DDBJ whole genome shotgun (WGS) entry which is preliminary data.</text>
</comment>
<dbReference type="GO" id="GO:0000176">
    <property type="term" value="C:nuclear exosome (RNase complex)"/>
    <property type="evidence" value="ECO:0007669"/>
    <property type="project" value="UniProtKB-ARBA"/>
</dbReference>
<dbReference type="SMART" id="SM00670">
    <property type="entry name" value="PINc"/>
    <property type="match status" value="1"/>
</dbReference>
<dbReference type="PROSITE" id="PS01175">
    <property type="entry name" value="RIBONUCLEASE_II"/>
    <property type="match status" value="1"/>
</dbReference>
<dbReference type="InterPro" id="IPR022966">
    <property type="entry name" value="RNase_II/R_CS"/>
</dbReference>
<dbReference type="FunCoup" id="A0A5J5F7K4">
    <property type="interactions" value="1175"/>
</dbReference>
<keyword evidence="12" id="KW-0694">RNA-binding</keyword>
<dbReference type="Pfam" id="PF00773">
    <property type="entry name" value="RNB"/>
    <property type="match status" value="1"/>
</dbReference>
<evidence type="ECO:0000256" key="10">
    <source>
        <dbReference type="ARBA" id="ARBA00022835"/>
    </source>
</evidence>
<dbReference type="Pfam" id="PF17216">
    <property type="entry name" value="Rrp44_CSD1"/>
    <property type="match status" value="1"/>
</dbReference>
<dbReference type="GO" id="GO:0071034">
    <property type="term" value="P:CUT catabolic process"/>
    <property type="evidence" value="ECO:0007669"/>
    <property type="project" value="UniProtKB-ARBA"/>
</dbReference>
<dbReference type="InterPro" id="IPR003029">
    <property type="entry name" value="S1_domain"/>
</dbReference>
<feature type="compositionally biased region" description="Basic and acidic residues" evidence="17">
    <location>
        <begin position="332"/>
        <end position="343"/>
    </location>
</feature>
<comment type="cofactor">
    <cofactor evidence="1">
        <name>Mg(2+)</name>
        <dbReference type="ChEBI" id="CHEBI:18420"/>
    </cofactor>
</comment>
<accession>A0A5J5F7K4</accession>
<dbReference type="InterPro" id="IPR001900">
    <property type="entry name" value="RNase_II/R"/>
</dbReference>
<comment type="similarity">
    <text evidence="4 16">Belongs to the RNR ribonuclease family.</text>
</comment>
<evidence type="ECO:0000256" key="12">
    <source>
        <dbReference type="ARBA" id="ARBA00022884"/>
    </source>
</evidence>
<reference evidence="19 20" key="1">
    <citation type="submission" date="2019-09" db="EMBL/GenBank/DDBJ databases">
        <title>Draft genome of the ectomycorrhizal ascomycete Sphaerosporella brunnea.</title>
        <authorList>
            <consortium name="DOE Joint Genome Institute"/>
            <person name="Benucci G.M."/>
            <person name="Marozzi G."/>
            <person name="Antonielli L."/>
            <person name="Sanchez S."/>
            <person name="Marco P."/>
            <person name="Wang X."/>
            <person name="Falini L.B."/>
            <person name="Barry K."/>
            <person name="Haridas S."/>
            <person name="Lipzen A."/>
            <person name="Labutti K."/>
            <person name="Grigoriev I.V."/>
            <person name="Murat C."/>
            <person name="Martin F."/>
            <person name="Albertini E."/>
            <person name="Donnini D."/>
            <person name="Bonito G."/>
        </authorList>
    </citation>
    <scope>NUCLEOTIDE SEQUENCE [LARGE SCALE GENOMIC DNA]</scope>
    <source>
        <strain evidence="19 20">Sb_GMNB300</strain>
    </source>
</reference>
<dbReference type="GO" id="GO:0003723">
    <property type="term" value="F:RNA binding"/>
    <property type="evidence" value="ECO:0007669"/>
    <property type="project" value="UniProtKB-KW"/>
</dbReference>
<dbReference type="InterPro" id="IPR012340">
    <property type="entry name" value="NA-bd_OB-fold"/>
</dbReference>
<keyword evidence="10" id="KW-0271">Exosome</keyword>
<dbReference type="FunFam" id="2.40.50.700:FF:000001">
    <property type="entry name" value="Exosome complex exonuclease exoribonuclease (Rrp44)"/>
    <property type="match status" value="1"/>
</dbReference>
<feature type="compositionally biased region" description="Acidic residues" evidence="17">
    <location>
        <begin position="344"/>
        <end position="354"/>
    </location>
</feature>
<evidence type="ECO:0000256" key="5">
    <source>
        <dbReference type="ARBA" id="ARBA00022490"/>
    </source>
</evidence>
<sequence length="988" mass="111702">MATSLKRSLAESRENVGFASKVFLRSSKGKCVKVVRELYLREDIPCSSNLCVPCNANAVPGSNGKVKPFVLSATPAGTSIFKNGHYLVPDTNIFMYCMDIIEHKSAFYDVIVLQIVLEELRNRSLPLYNRLRALTASQDKRFYVFHNEFRKETYVKRLPGETVNDRNDRAVRVACAWYKRHLEDAVSGTKNRCPEIVMLSDDKGNLAKAKAEGIACCNIREYVQGLENSDELLDMISAALEDQEARAARGEMMYPEYYSMSKMNTGVKAGTMHQGIFNVSTYNFLEGSIHVPSFDRPLTILGRENINRAVQGDLVVVELLPKDQWKQPSSKILEEESLNKNDNPETDQPEAVETEQERRALIDEAKRTQGSNAEGRPQPTAKVVGIVKRNWRYYVGHVDPSSTSKSKTRGQQTVFLLPMDKRIPKIRIRTRQASELLGKRIVVAIDSWDRTSRYPVGHFVRSLGEVESKEAETEALLLEYDVQYRPFPKAVLDCLPSEGHGWRVPEMSDPRWNGRVDYRDKLICSIDPPGCQDIDDALHAAPLPNGNFEVGVHIADVTHFVKPNTPMDDEATARGTTVYLVDKRIDMLPMLLGTDLCSLKPYVERFAFSTIWEMTPDADIVSVKFNKSAIKSREAFSYEQAQIRIDDPNAQDELTRGMRTLLMLSKKLRQKRMDLGALNLASPEVRVETESETSDPIDVKTKQLLETNSLVEEFMLLANISVARKIYEAFPQTAMLRRHGAPPATNFEDLQRQLQVRKKLSLRVDSSKALADSLDECVDPQEPFFNTLVRILATRCMLSAEYFCSGTQAYPEFRHYGLASEIYTHFTSPIRRYADVVAHRQLAAAIEYERIDVSLHSKAKLEAVCKNINVRHRNAQFAGRASVEYYVGQALKGRVAKEDGFIMRIFSNGLVVFVPSFGIEGAIKVKELSEAGPLHEPNTEYDGEQYTLKVDTGKREIQLGLFEKIKVEVTDSKEESTGKRKIQLKLLM</sequence>
<evidence type="ECO:0000256" key="11">
    <source>
        <dbReference type="ARBA" id="ARBA00022839"/>
    </source>
</evidence>
<dbReference type="AlphaFoldDB" id="A0A5J5F7K4"/>
<evidence type="ECO:0000256" key="7">
    <source>
        <dbReference type="ARBA" id="ARBA00022722"/>
    </source>
</evidence>
<dbReference type="GO" id="GO:0000175">
    <property type="term" value="F:3'-5'-RNA exonuclease activity"/>
    <property type="evidence" value="ECO:0007669"/>
    <property type="project" value="TreeGrafter"/>
</dbReference>
<dbReference type="SUPFAM" id="SSF50249">
    <property type="entry name" value="Nucleic acid-binding proteins"/>
    <property type="match status" value="3"/>
</dbReference>
<keyword evidence="8" id="KW-0255">Endonuclease</keyword>
<keyword evidence="20" id="KW-1185">Reference proteome</keyword>
<dbReference type="Gene3D" id="2.40.50.700">
    <property type="match status" value="1"/>
</dbReference>
<dbReference type="InParanoid" id="A0A5J5F7K4"/>
<feature type="domain" description="S1 motif" evidence="18">
    <location>
        <begin position="888"/>
        <end position="987"/>
    </location>
</feature>
<evidence type="ECO:0000256" key="6">
    <source>
        <dbReference type="ARBA" id="ARBA00022552"/>
    </source>
</evidence>
<dbReference type="PANTHER" id="PTHR23355:SF35">
    <property type="entry name" value="EXOSOME COMPLEX EXONUCLEASE RRP44"/>
    <property type="match status" value="1"/>
</dbReference>
<dbReference type="Pfam" id="PF17215">
    <property type="entry name" value="Rrp44_S1"/>
    <property type="match status" value="1"/>
</dbReference>
<dbReference type="GO" id="GO:0016075">
    <property type="term" value="P:rRNA catabolic process"/>
    <property type="evidence" value="ECO:0007669"/>
    <property type="project" value="TreeGrafter"/>
</dbReference>
<dbReference type="InterPro" id="IPR002716">
    <property type="entry name" value="PIN_dom"/>
</dbReference>
<keyword evidence="11" id="KW-0269">Exonuclease</keyword>
<feature type="region of interest" description="Disordered" evidence="17">
    <location>
        <begin position="328"/>
        <end position="356"/>
    </location>
</feature>
<evidence type="ECO:0000256" key="4">
    <source>
        <dbReference type="ARBA" id="ARBA00005785"/>
    </source>
</evidence>
<keyword evidence="9" id="KW-0378">Hydrolase</keyword>
<protein>
    <recommendedName>
        <fullName evidence="15">Chromosome disjunction protein 3</fullName>
    </recommendedName>
    <alternativeName>
        <fullName evidence="14">Ribosomal RNA-processing protein 44</fullName>
    </alternativeName>
</protein>
<gene>
    <name evidence="19" type="ORF">FN846DRAFT_182577</name>
</gene>
<dbReference type="GO" id="GO:0005730">
    <property type="term" value="C:nucleolus"/>
    <property type="evidence" value="ECO:0007669"/>
    <property type="project" value="UniProtKB-SubCell"/>
</dbReference>
<keyword evidence="5" id="KW-0963">Cytoplasm</keyword>
<dbReference type="GO" id="GO:0071031">
    <property type="term" value="P:nuclear mRNA surveillance of mRNA 3'-end processing"/>
    <property type="evidence" value="ECO:0007669"/>
    <property type="project" value="TreeGrafter"/>
</dbReference>
<evidence type="ECO:0000256" key="1">
    <source>
        <dbReference type="ARBA" id="ARBA00001946"/>
    </source>
</evidence>
<dbReference type="SMART" id="SM00955">
    <property type="entry name" value="RNB"/>
    <property type="match status" value="1"/>
</dbReference>
<dbReference type="InterPro" id="IPR041505">
    <property type="entry name" value="Dis3_CSD2"/>
</dbReference>
<dbReference type="PANTHER" id="PTHR23355">
    <property type="entry name" value="RIBONUCLEASE"/>
    <property type="match status" value="1"/>
</dbReference>
<evidence type="ECO:0000256" key="16">
    <source>
        <dbReference type="RuleBase" id="RU003901"/>
    </source>
</evidence>
<organism evidence="19 20">
    <name type="scientific">Sphaerosporella brunnea</name>
    <dbReference type="NCBI Taxonomy" id="1250544"/>
    <lineage>
        <taxon>Eukaryota</taxon>
        <taxon>Fungi</taxon>
        <taxon>Dikarya</taxon>
        <taxon>Ascomycota</taxon>
        <taxon>Pezizomycotina</taxon>
        <taxon>Pezizomycetes</taxon>
        <taxon>Pezizales</taxon>
        <taxon>Pyronemataceae</taxon>
        <taxon>Sphaerosporella</taxon>
    </lineage>
</organism>
<dbReference type="PROSITE" id="PS50126">
    <property type="entry name" value="S1"/>
    <property type="match status" value="1"/>
</dbReference>
<evidence type="ECO:0000256" key="17">
    <source>
        <dbReference type="SAM" id="MobiDB-lite"/>
    </source>
</evidence>
<dbReference type="InterPro" id="IPR033771">
    <property type="entry name" value="Rrp44_CSD1"/>
</dbReference>
<keyword evidence="13" id="KW-0539">Nucleus</keyword>
<dbReference type="GO" id="GO:0000177">
    <property type="term" value="C:cytoplasmic exosome (RNase complex)"/>
    <property type="evidence" value="ECO:0007669"/>
    <property type="project" value="TreeGrafter"/>
</dbReference>
<dbReference type="Pfam" id="PF13638">
    <property type="entry name" value="PIN_4"/>
    <property type="match status" value="1"/>
</dbReference>
<evidence type="ECO:0000256" key="8">
    <source>
        <dbReference type="ARBA" id="ARBA00022759"/>
    </source>
</evidence>
<evidence type="ECO:0000256" key="13">
    <source>
        <dbReference type="ARBA" id="ARBA00023242"/>
    </source>
</evidence>
<dbReference type="CDD" id="cd09862">
    <property type="entry name" value="PIN_Rrp44-like"/>
    <property type="match status" value="1"/>
</dbReference>
<keyword evidence="6" id="KW-0698">rRNA processing</keyword>
<evidence type="ECO:0000256" key="14">
    <source>
        <dbReference type="ARBA" id="ARBA00077930"/>
    </source>
</evidence>
<evidence type="ECO:0000256" key="2">
    <source>
        <dbReference type="ARBA" id="ARBA00004496"/>
    </source>
</evidence>
<evidence type="ECO:0000256" key="3">
    <source>
        <dbReference type="ARBA" id="ARBA00004604"/>
    </source>
</evidence>
<evidence type="ECO:0000313" key="20">
    <source>
        <dbReference type="Proteomes" id="UP000326924"/>
    </source>
</evidence>
<dbReference type="Gene3D" id="3.40.50.1010">
    <property type="entry name" value="5'-nuclease"/>
    <property type="match status" value="1"/>
</dbReference>